<dbReference type="EMBL" id="VCBC01000004">
    <property type="protein sequence ID" value="TLU66868.1"/>
    <property type="molecule type" value="Genomic_DNA"/>
</dbReference>
<protein>
    <submittedName>
        <fullName evidence="1">DUF3545 family protein</fullName>
    </submittedName>
</protein>
<gene>
    <name evidence="1" type="ORF">FE810_05020</name>
</gene>
<proteinExistence type="predicted"/>
<evidence type="ECO:0000313" key="1">
    <source>
        <dbReference type="EMBL" id="TLU66868.1"/>
    </source>
</evidence>
<organism evidence="1 2">
    <name type="scientific">Thalassotalea litorea</name>
    <dbReference type="NCBI Taxonomy" id="2020715"/>
    <lineage>
        <taxon>Bacteria</taxon>
        <taxon>Pseudomonadati</taxon>
        <taxon>Pseudomonadota</taxon>
        <taxon>Gammaproteobacteria</taxon>
        <taxon>Alteromonadales</taxon>
        <taxon>Colwelliaceae</taxon>
        <taxon>Thalassotalea</taxon>
    </lineage>
</organism>
<dbReference type="Proteomes" id="UP000307790">
    <property type="component" value="Unassembled WGS sequence"/>
</dbReference>
<evidence type="ECO:0000313" key="2">
    <source>
        <dbReference type="Proteomes" id="UP000307790"/>
    </source>
</evidence>
<reference evidence="1 2" key="1">
    <citation type="submission" date="2019-05" db="EMBL/GenBank/DDBJ databases">
        <title>Genome sequences of Thalassotalea litorea 1K03283.</title>
        <authorList>
            <person name="Zhang D."/>
        </authorList>
    </citation>
    <scope>NUCLEOTIDE SEQUENCE [LARGE SCALE GENOMIC DNA]</scope>
    <source>
        <strain evidence="1 2">MCCC 1K03283</strain>
    </source>
</reference>
<keyword evidence="2" id="KW-1185">Reference proteome</keyword>
<dbReference type="AlphaFoldDB" id="A0A5R9IY71"/>
<accession>A0A5R9IY71</accession>
<comment type="caution">
    <text evidence="1">The sequence shown here is derived from an EMBL/GenBank/DDBJ whole genome shotgun (WGS) entry which is preliminary data.</text>
</comment>
<name>A0A5R9IY71_9GAMM</name>
<dbReference type="RefSeq" id="WP_138318934.1">
    <property type="nucleotide sequence ID" value="NZ_VCBC01000004.1"/>
</dbReference>
<dbReference type="InterPro" id="IPR021932">
    <property type="entry name" value="DUF3545"/>
</dbReference>
<dbReference type="Pfam" id="PF12065">
    <property type="entry name" value="DUF3545"/>
    <property type="match status" value="1"/>
</dbReference>
<sequence length="55" mass="6593">MDPIESLMEIVEGKTKTKTSKKRKWREIEQFKEKLALEKELLSYDNSLEHLLEEV</sequence>